<accession>A0A2N8HB58</accession>
<evidence type="ECO:0000313" key="3">
    <source>
        <dbReference type="Proteomes" id="UP000236000"/>
    </source>
</evidence>
<dbReference type="PANTHER" id="PTHR33608">
    <property type="entry name" value="BLL2464 PROTEIN"/>
    <property type="match status" value="1"/>
</dbReference>
<dbReference type="OrthoDB" id="9778037at2"/>
<evidence type="ECO:0000313" key="2">
    <source>
        <dbReference type="EMBL" id="PNC17106.1"/>
    </source>
</evidence>
<sequence length="290" mass="31566">MPLSPPPRQGIQPDAEQAARRFRLPFSSRAWSGAQGNWTGTGAGSSIDFQGNRSYQWGDDPRDIHWAAYARTGQLTMKVFQAELSPRVDVAVDVSESMFFHEARAARTQGLLQFCLLSATATGAQVRLHAVKGRRTVPLENADILSGQWLARLQDLPPDESMPSVSIWRANGMKILISDLLYPGEPDALLGAMTSRKGLSVILAPTLPEEAGLPAAGNVKLKNCESGLLRRQLITPSLSRRYARAYAAHFELWASACLRHQAVFARVPCTGALTESLAGEAFRQGAVELS</sequence>
<dbReference type="InterPro" id="IPR002881">
    <property type="entry name" value="DUF58"/>
</dbReference>
<gene>
    <name evidence="2" type="ORF">CXU22_10755</name>
</gene>
<dbReference type="Proteomes" id="UP000236000">
    <property type="component" value="Unassembled WGS sequence"/>
</dbReference>
<dbReference type="AlphaFoldDB" id="A0A2N8HB58"/>
<comment type="caution">
    <text evidence="2">The sequence shown here is derived from an EMBL/GenBank/DDBJ whole genome shotgun (WGS) entry which is preliminary data.</text>
</comment>
<feature type="domain" description="DUF58" evidence="1">
    <location>
        <begin position="53"/>
        <end position="249"/>
    </location>
</feature>
<dbReference type="EMBL" id="PJKA01000013">
    <property type="protein sequence ID" value="PNC17106.1"/>
    <property type="molecule type" value="Genomic_DNA"/>
</dbReference>
<proteinExistence type="predicted"/>
<organism evidence="2 3">
    <name type="scientific">Akkermansia muciniphila</name>
    <dbReference type="NCBI Taxonomy" id="239935"/>
    <lineage>
        <taxon>Bacteria</taxon>
        <taxon>Pseudomonadati</taxon>
        <taxon>Verrucomicrobiota</taxon>
        <taxon>Verrucomicrobiia</taxon>
        <taxon>Verrucomicrobiales</taxon>
        <taxon>Akkermansiaceae</taxon>
        <taxon>Akkermansia</taxon>
    </lineage>
</organism>
<reference evidence="2 3" key="1">
    <citation type="journal article" date="2017" name="BMC Genomics">
        <title>Genome sequencing of 39 Akkermansia muciniphila isolates reveals its population structure, genomic and functional diverisity, and global distribution in mammalian gut microbiotas.</title>
        <authorList>
            <person name="Guo X."/>
            <person name="Li S."/>
            <person name="Zhang J."/>
            <person name="Wu F."/>
            <person name="Li X."/>
            <person name="Wu D."/>
            <person name="Zhang M."/>
            <person name="Ou Z."/>
            <person name="Jie Z."/>
            <person name="Yan Q."/>
            <person name="Li P."/>
            <person name="Yi J."/>
            <person name="Peng Y."/>
        </authorList>
    </citation>
    <scope>NUCLEOTIDE SEQUENCE [LARGE SCALE GENOMIC DNA]</scope>
    <source>
        <strain evidence="2 3">GP24</strain>
    </source>
</reference>
<dbReference type="RefSeq" id="WP_102715342.1">
    <property type="nucleotide sequence ID" value="NZ_PJKA01000013.1"/>
</dbReference>
<dbReference type="PANTHER" id="PTHR33608:SF6">
    <property type="entry name" value="BLL2464 PROTEIN"/>
    <property type="match status" value="1"/>
</dbReference>
<evidence type="ECO:0000259" key="1">
    <source>
        <dbReference type="Pfam" id="PF01882"/>
    </source>
</evidence>
<dbReference type="Pfam" id="PF01882">
    <property type="entry name" value="DUF58"/>
    <property type="match status" value="1"/>
</dbReference>
<protein>
    <submittedName>
        <fullName evidence="2">DUF58 domain-containing protein</fullName>
    </submittedName>
</protein>
<name>A0A2N8HB58_9BACT</name>